<dbReference type="Proteomes" id="UP001628091">
    <property type="component" value="Unassembled WGS sequence"/>
</dbReference>
<evidence type="ECO:0000256" key="2">
    <source>
        <dbReference type="ARBA" id="ARBA00023125"/>
    </source>
</evidence>
<dbReference type="InterPro" id="IPR036388">
    <property type="entry name" value="WH-like_DNA-bd_sf"/>
</dbReference>
<dbReference type="RefSeq" id="WP_407866502.1">
    <property type="nucleotide sequence ID" value="NZ_BAAFZP010000002.1"/>
</dbReference>
<dbReference type="InterPro" id="IPR039420">
    <property type="entry name" value="WalR-like"/>
</dbReference>
<evidence type="ECO:0000259" key="4">
    <source>
        <dbReference type="PROSITE" id="PS50043"/>
    </source>
</evidence>
<dbReference type="PANTHER" id="PTHR43214">
    <property type="entry name" value="TWO-COMPONENT RESPONSE REGULATOR"/>
    <property type="match status" value="1"/>
</dbReference>
<evidence type="ECO:0000313" key="7">
    <source>
        <dbReference type="Proteomes" id="UP001628091"/>
    </source>
</evidence>
<keyword evidence="7" id="KW-1185">Reference proteome</keyword>
<keyword evidence="1 3" id="KW-0597">Phosphoprotein</keyword>
<dbReference type="Gene3D" id="1.10.10.10">
    <property type="entry name" value="Winged helix-like DNA-binding domain superfamily/Winged helix DNA-binding domain"/>
    <property type="match status" value="1"/>
</dbReference>
<evidence type="ECO:0000259" key="5">
    <source>
        <dbReference type="PROSITE" id="PS50110"/>
    </source>
</evidence>
<dbReference type="PANTHER" id="PTHR43214:SF43">
    <property type="entry name" value="TWO-COMPONENT RESPONSE REGULATOR"/>
    <property type="match status" value="1"/>
</dbReference>
<dbReference type="InterPro" id="IPR016032">
    <property type="entry name" value="Sig_transdc_resp-reg_C-effctor"/>
</dbReference>
<feature type="domain" description="HTH luxR-type" evidence="4">
    <location>
        <begin position="142"/>
        <end position="207"/>
    </location>
</feature>
<dbReference type="PRINTS" id="PR00038">
    <property type="entry name" value="HTHLUXR"/>
</dbReference>
<dbReference type="InterPro" id="IPR011006">
    <property type="entry name" value="CheY-like_superfamily"/>
</dbReference>
<dbReference type="Pfam" id="PF00072">
    <property type="entry name" value="Response_reg"/>
    <property type="match status" value="1"/>
</dbReference>
<dbReference type="Gene3D" id="3.40.50.2300">
    <property type="match status" value="1"/>
</dbReference>
<dbReference type="CDD" id="cd17535">
    <property type="entry name" value="REC_NarL-like"/>
    <property type="match status" value="1"/>
</dbReference>
<sequence length="228" mass="25302">MTCVLIIDDHSIVLEGCRHLLEDIGIGRIFEARSVIAGYRLYRRERPDVVIVDLAMQGQGLGGLDLIRRMRRHDSRLPILVFSMHGDPVIVSRAFEAGATGYLLKDSLPEDMLEAFETVRRGKPYLNHDLAVQVVLLESRNRSNVPADVTPRELQVLALLAEGKSYSEIAGNLGVSYKTVVNACSQLKAKLGARNLPELIRMSLEYISSSPGRNGRAEPTRQRGQLQG</sequence>
<evidence type="ECO:0000313" key="6">
    <source>
        <dbReference type="EMBL" id="GAB1583995.1"/>
    </source>
</evidence>
<dbReference type="InterPro" id="IPR058245">
    <property type="entry name" value="NreC/VraR/RcsB-like_REC"/>
</dbReference>
<dbReference type="InterPro" id="IPR000792">
    <property type="entry name" value="Tscrpt_reg_LuxR_C"/>
</dbReference>
<feature type="domain" description="Response regulatory" evidence="5">
    <location>
        <begin position="3"/>
        <end position="120"/>
    </location>
</feature>
<dbReference type="CDD" id="cd06170">
    <property type="entry name" value="LuxR_C_like"/>
    <property type="match status" value="1"/>
</dbReference>
<keyword evidence="2" id="KW-0238">DNA-binding</keyword>
<protein>
    <submittedName>
        <fullName evidence="6">Response regulator transcription factor</fullName>
    </submittedName>
</protein>
<accession>A0ABQ0H502</accession>
<dbReference type="SMART" id="SM00421">
    <property type="entry name" value="HTH_LUXR"/>
    <property type="match status" value="1"/>
</dbReference>
<dbReference type="Pfam" id="PF00196">
    <property type="entry name" value="GerE"/>
    <property type="match status" value="1"/>
</dbReference>
<name>A0ABQ0H502_9HYPH</name>
<comment type="caution">
    <text evidence="6">The sequence shown here is derived from an EMBL/GenBank/DDBJ whole genome shotgun (WGS) entry which is preliminary data.</text>
</comment>
<feature type="modified residue" description="4-aspartylphosphate" evidence="3">
    <location>
        <position position="53"/>
    </location>
</feature>
<dbReference type="SUPFAM" id="SSF52172">
    <property type="entry name" value="CheY-like"/>
    <property type="match status" value="1"/>
</dbReference>
<dbReference type="SUPFAM" id="SSF46894">
    <property type="entry name" value="C-terminal effector domain of the bipartite response regulators"/>
    <property type="match status" value="1"/>
</dbReference>
<dbReference type="SMART" id="SM00448">
    <property type="entry name" value="REC"/>
    <property type="match status" value="1"/>
</dbReference>
<dbReference type="InterPro" id="IPR001789">
    <property type="entry name" value="Sig_transdc_resp-reg_receiver"/>
</dbReference>
<gene>
    <name evidence="6" type="ORF">PPNSA23_39380</name>
</gene>
<reference evidence="6 7" key="1">
    <citation type="submission" date="2024-10" db="EMBL/GenBank/DDBJ databases">
        <title>Isolation, draft genome sequencing and identification of Phyllobacterium sp. NSA23, isolated from leaf soil.</title>
        <authorList>
            <person name="Akita H."/>
        </authorList>
    </citation>
    <scope>NUCLEOTIDE SEQUENCE [LARGE SCALE GENOMIC DNA]</scope>
    <source>
        <strain evidence="6 7">NSA23</strain>
    </source>
</reference>
<dbReference type="PROSITE" id="PS50110">
    <property type="entry name" value="RESPONSE_REGULATORY"/>
    <property type="match status" value="1"/>
</dbReference>
<organism evidence="6 7">
    <name type="scientific">Phyllobacterium phragmitis</name>
    <dbReference type="NCBI Taxonomy" id="2670329"/>
    <lineage>
        <taxon>Bacteria</taxon>
        <taxon>Pseudomonadati</taxon>
        <taxon>Pseudomonadota</taxon>
        <taxon>Alphaproteobacteria</taxon>
        <taxon>Hyphomicrobiales</taxon>
        <taxon>Phyllobacteriaceae</taxon>
        <taxon>Phyllobacterium</taxon>
    </lineage>
</organism>
<proteinExistence type="predicted"/>
<evidence type="ECO:0000256" key="3">
    <source>
        <dbReference type="PROSITE-ProRule" id="PRU00169"/>
    </source>
</evidence>
<dbReference type="EMBL" id="BAAFZP010000002">
    <property type="protein sequence ID" value="GAB1583995.1"/>
    <property type="molecule type" value="Genomic_DNA"/>
</dbReference>
<evidence type="ECO:0000256" key="1">
    <source>
        <dbReference type="ARBA" id="ARBA00022553"/>
    </source>
</evidence>
<dbReference type="PROSITE" id="PS50043">
    <property type="entry name" value="HTH_LUXR_2"/>
    <property type="match status" value="1"/>
</dbReference>